<feature type="compositionally biased region" description="Low complexity" evidence="1">
    <location>
        <begin position="123"/>
        <end position="135"/>
    </location>
</feature>
<evidence type="ECO:0000313" key="2">
    <source>
        <dbReference type="EMBL" id="KOO25447.1"/>
    </source>
</evidence>
<accession>A0A0M0JGJ8</accession>
<evidence type="ECO:0000256" key="1">
    <source>
        <dbReference type="SAM" id="MobiDB-lite"/>
    </source>
</evidence>
<dbReference type="AlphaFoldDB" id="A0A0M0JGJ8"/>
<organism evidence="2 3">
    <name type="scientific">Chrysochromulina tobinii</name>
    <dbReference type="NCBI Taxonomy" id="1460289"/>
    <lineage>
        <taxon>Eukaryota</taxon>
        <taxon>Haptista</taxon>
        <taxon>Haptophyta</taxon>
        <taxon>Prymnesiophyceae</taxon>
        <taxon>Prymnesiales</taxon>
        <taxon>Chrysochromulinaceae</taxon>
        <taxon>Chrysochromulina</taxon>
    </lineage>
</organism>
<sequence>MIKTDMCRSLEKASAETFVKKAHALMLQQLTSQEREQRERENLQGEYAGKFIRVGDEFQADVAELVEGELPPPSGEESDTEERGDSRVEIEYTPLAEPPKSVPILTLEQVKAAERAAAALADAAPAPATSSPAAADGSSVELRDFDEGGEPLLPSGVVLGGFCRAIGKRAGERIPFKAVLLSTRRTSPHLLVKYVGTSDGREAHPNSGLLPESLKAFLSSVDVSAWVEPAKPPPELITLFGLPSAAAERKFRARPASAEPKLELLTEAGGLRLHLDPRRNIDGYTGTGYAGVFNDYWPTGFKKFKPFVVTYEGRYAGRFATVEHAAVQYARLDEGLPPLHFDARAEFEANMLG</sequence>
<feature type="region of interest" description="Disordered" evidence="1">
    <location>
        <begin position="123"/>
        <end position="147"/>
    </location>
</feature>
<gene>
    <name evidence="2" type="ORF">Ctob_010409</name>
</gene>
<proteinExistence type="predicted"/>
<dbReference type="Proteomes" id="UP000037460">
    <property type="component" value="Unassembled WGS sequence"/>
</dbReference>
<comment type="caution">
    <text evidence="2">The sequence shown here is derived from an EMBL/GenBank/DDBJ whole genome shotgun (WGS) entry which is preliminary data.</text>
</comment>
<keyword evidence="3" id="KW-1185">Reference proteome</keyword>
<protein>
    <submittedName>
        <fullName evidence="2">Uncharacterized protein</fullName>
    </submittedName>
</protein>
<dbReference type="EMBL" id="JWZX01002973">
    <property type="protein sequence ID" value="KOO25447.1"/>
    <property type="molecule type" value="Genomic_DNA"/>
</dbReference>
<evidence type="ECO:0000313" key="3">
    <source>
        <dbReference type="Proteomes" id="UP000037460"/>
    </source>
</evidence>
<reference evidence="3" key="1">
    <citation type="journal article" date="2015" name="PLoS Genet.">
        <title>Genome Sequence and Transcriptome Analyses of Chrysochromulina tobin: Metabolic Tools for Enhanced Algal Fitness in the Prominent Order Prymnesiales (Haptophyceae).</title>
        <authorList>
            <person name="Hovde B.T."/>
            <person name="Deodato C.R."/>
            <person name="Hunsperger H.M."/>
            <person name="Ryken S.A."/>
            <person name="Yost W."/>
            <person name="Jha R.K."/>
            <person name="Patterson J."/>
            <person name="Monnat R.J. Jr."/>
            <person name="Barlow S.B."/>
            <person name="Starkenburg S.R."/>
            <person name="Cattolico R.A."/>
        </authorList>
    </citation>
    <scope>NUCLEOTIDE SEQUENCE</scope>
    <source>
        <strain evidence="3">CCMP291</strain>
    </source>
</reference>
<feature type="region of interest" description="Disordered" evidence="1">
    <location>
        <begin position="67"/>
        <end position="86"/>
    </location>
</feature>
<name>A0A0M0JGJ8_9EUKA</name>